<proteinExistence type="predicted"/>
<evidence type="ECO:0000313" key="1">
    <source>
        <dbReference type="EMBL" id="KAK3700775.1"/>
    </source>
</evidence>
<protein>
    <submittedName>
        <fullName evidence="1">Uncharacterized protein</fullName>
    </submittedName>
</protein>
<name>A0ACC3MPQ2_9PEZI</name>
<accession>A0ACC3MPQ2</accession>
<comment type="caution">
    <text evidence="1">The sequence shown here is derived from an EMBL/GenBank/DDBJ whole genome shotgun (WGS) entry which is preliminary data.</text>
</comment>
<evidence type="ECO:0000313" key="2">
    <source>
        <dbReference type="Proteomes" id="UP001281147"/>
    </source>
</evidence>
<dbReference type="EMBL" id="JAUTXU010000180">
    <property type="protein sequence ID" value="KAK3700775.1"/>
    <property type="molecule type" value="Genomic_DNA"/>
</dbReference>
<keyword evidence="2" id="KW-1185">Reference proteome</keyword>
<gene>
    <name evidence="1" type="ORF">LTR37_015747</name>
</gene>
<sequence>MPSQTARELVDALVTEQLVTIYVGDRPEGCSIQRTLLTNASPWFAKALDERFAEGQSLTLRFPDTDPQVVEYFVYYLFHGRAPFQDYAIDVSNREEAQLLQLLSLRLWVFADEHLLPALQNQAIRSLHYLTFDLCSPRPSTMLEALESSSPGSALRRFMMAELILELRRRHSLDKKKRSVSSESVGFTPADIDAFPNIPGFTKELTEGFLEVLSGASLHGDDASVEPYLVPETVTD</sequence>
<organism evidence="1 2">
    <name type="scientific">Vermiconidia calcicola</name>
    <dbReference type="NCBI Taxonomy" id="1690605"/>
    <lineage>
        <taxon>Eukaryota</taxon>
        <taxon>Fungi</taxon>
        <taxon>Dikarya</taxon>
        <taxon>Ascomycota</taxon>
        <taxon>Pezizomycotina</taxon>
        <taxon>Dothideomycetes</taxon>
        <taxon>Dothideomycetidae</taxon>
        <taxon>Mycosphaerellales</taxon>
        <taxon>Extremaceae</taxon>
        <taxon>Vermiconidia</taxon>
    </lineage>
</organism>
<reference evidence="1" key="1">
    <citation type="submission" date="2023-07" db="EMBL/GenBank/DDBJ databases">
        <title>Black Yeasts Isolated from many extreme environments.</title>
        <authorList>
            <person name="Coleine C."/>
            <person name="Stajich J.E."/>
            <person name="Selbmann L."/>
        </authorList>
    </citation>
    <scope>NUCLEOTIDE SEQUENCE</scope>
    <source>
        <strain evidence="1">CCFEE 5714</strain>
    </source>
</reference>
<dbReference type="Proteomes" id="UP001281147">
    <property type="component" value="Unassembled WGS sequence"/>
</dbReference>